<keyword evidence="2" id="KW-1185">Reference proteome</keyword>
<reference evidence="1" key="1">
    <citation type="journal article" date="2022" name="Arch. Microbiol.">
        <title>Thiomicrorhabdus immobilis sp. nov., a mesophilic sulfur-oxidizing bacterium isolated from sediment of a brackish lake in northern Japan.</title>
        <authorList>
            <person name="Kojima H."/>
            <person name="Mochizuki J."/>
            <person name="Kanda M."/>
            <person name="Watanabe T."/>
            <person name="Fukui M."/>
        </authorList>
    </citation>
    <scope>NUCLEOTIDE SEQUENCE</scope>
    <source>
        <strain evidence="1">Am19</strain>
    </source>
</reference>
<evidence type="ECO:0000313" key="2">
    <source>
        <dbReference type="Proteomes" id="UP001054820"/>
    </source>
</evidence>
<dbReference type="RefSeq" id="WP_237262209.1">
    <property type="nucleotide sequence ID" value="NZ_AP024202.1"/>
</dbReference>
<proteinExistence type="predicted"/>
<organism evidence="1 2">
    <name type="scientific">Thiomicrorhabdus immobilis</name>
    <dbReference type="NCBI Taxonomy" id="2791037"/>
    <lineage>
        <taxon>Bacteria</taxon>
        <taxon>Pseudomonadati</taxon>
        <taxon>Pseudomonadota</taxon>
        <taxon>Gammaproteobacteria</taxon>
        <taxon>Thiotrichales</taxon>
        <taxon>Piscirickettsiaceae</taxon>
        <taxon>Thiomicrorhabdus</taxon>
    </lineage>
</organism>
<evidence type="ECO:0000313" key="1">
    <source>
        <dbReference type="EMBL" id="BCN92510.1"/>
    </source>
</evidence>
<accession>A0ABN6CU76</accession>
<dbReference type="Proteomes" id="UP001054820">
    <property type="component" value="Chromosome"/>
</dbReference>
<name>A0ABN6CU76_9GAMM</name>
<sequence length="187" mass="21098">MNAEQFTQALNDFSDENYQEILDGAALIIHEDKGLTLGKSQQAYVIFELGDESFDSSDALKASLIERAEDLIQEYYQYNPISKMHFNNQLQNLIKEHGANAFVTMPGQEATVKLFVEGSDVIVETNESPRFKYGFCLVLNEKVLSQAVENKVKNWVSSGSAYDDYISVNVCRFSSTDMEELDSSDYV</sequence>
<protein>
    <submittedName>
        <fullName evidence="1">Uncharacterized protein</fullName>
    </submittedName>
</protein>
<gene>
    <name evidence="1" type="ORF">THMIRHAM_02950</name>
</gene>
<dbReference type="EMBL" id="AP024202">
    <property type="protein sequence ID" value="BCN92510.1"/>
    <property type="molecule type" value="Genomic_DNA"/>
</dbReference>